<comment type="caution">
    <text evidence="2">The sequence shown here is derived from an EMBL/GenBank/DDBJ whole genome shotgun (WGS) entry which is preliminary data.</text>
</comment>
<gene>
    <name evidence="2" type="ORF">GPM918_LOCUS23357</name>
    <name evidence="1" type="ORF">OVA965_LOCUS20347</name>
    <name evidence="4" type="ORF">SRO942_LOCUS23356</name>
    <name evidence="3" type="ORF">TMI583_LOCUS20697</name>
</gene>
<dbReference type="EMBL" id="CAJOBC010008320">
    <property type="protein sequence ID" value="CAF3958324.1"/>
    <property type="molecule type" value="Genomic_DNA"/>
</dbReference>
<reference evidence="2" key="1">
    <citation type="submission" date="2021-02" db="EMBL/GenBank/DDBJ databases">
        <authorList>
            <person name="Nowell W R."/>
        </authorList>
    </citation>
    <scope>NUCLEOTIDE SEQUENCE</scope>
</reference>
<accession>A0A814VY68</accession>
<dbReference type="AlphaFoldDB" id="A0A814VY68"/>
<dbReference type="Proteomes" id="UP000677228">
    <property type="component" value="Unassembled WGS sequence"/>
</dbReference>
<organism evidence="2 5">
    <name type="scientific">Didymodactylos carnosus</name>
    <dbReference type="NCBI Taxonomy" id="1234261"/>
    <lineage>
        <taxon>Eukaryota</taxon>
        <taxon>Metazoa</taxon>
        <taxon>Spiralia</taxon>
        <taxon>Gnathifera</taxon>
        <taxon>Rotifera</taxon>
        <taxon>Eurotatoria</taxon>
        <taxon>Bdelloidea</taxon>
        <taxon>Philodinida</taxon>
        <taxon>Philodinidae</taxon>
        <taxon>Didymodactylos</taxon>
    </lineage>
</organism>
<protein>
    <submittedName>
        <fullName evidence="2">Uncharacterized protein</fullName>
    </submittedName>
</protein>
<evidence type="ECO:0000313" key="1">
    <source>
        <dbReference type="EMBL" id="CAF1124662.1"/>
    </source>
</evidence>
<dbReference type="Proteomes" id="UP000663829">
    <property type="component" value="Unassembled WGS sequence"/>
</dbReference>
<dbReference type="Proteomes" id="UP000682733">
    <property type="component" value="Unassembled WGS sequence"/>
</dbReference>
<dbReference type="EMBL" id="CAJOBA010018855">
    <property type="protein sequence ID" value="CAF3901473.1"/>
    <property type="molecule type" value="Genomic_DNA"/>
</dbReference>
<dbReference type="Proteomes" id="UP000681722">
    <property type="component" value="Unassembled WGS sequence"/>
</dbReference>
<evidence type="ECO:0000313" key="2">
    <source>
        <dbReference type="EMBL" id="CAF1193994.1"/>
    </source>
</evidence>
<name>A0A814VY68_9BILA</name>
<evidence type="ECO:0000313" key="4">
    <source>
        <dbReference type="EMBL" id="CAF3958324.1"/>
    </source>
</evidence>
<keyword evidence="5" id="KW-1185">Reference proteome</keyword>
<evidence type="ECO:0000313" key="5">
    <source>
        <dbReference type="Proteomes" id="UP000663829"/>
    </source>
</evidence>
<evidence type="ECO:0000313" key="3">
    <source>
        <dbReference type="EMBL" id="CAF3901473.1"/>
    </source>
</evidence>
<sequence length="246" mass="28544">MLIHPLEASSKLRLRHDCYMILIGHLQGRAHIKMLDKLVAAREDRIEKTAEDSAEFTVLNSEEMECILEHVNLNADAERLNDERESHFVYEDNSNPSLTEAVKRNASFEKLKTVCRKYETRKELDPEKAMFQHERRTQQSVPYFREKGLSPDETQAVSFVISFYTGTRSEILNRGASLIARHRNGQNIDEAKKTRTDRGSYYPLLFGERFITYSISHVALFFVIPPVTDRSIDYRWLTPLFGITTV</sequence>
<dbReference type="EMBL" id="CAJNOQ010008319">
    <property type="protein sequence ID" value="CAF1193994.1"/>
    <property type="molecule type" value="Genomic_DNA"/>
</dbReference>
<dbReference type="EMBL" id="CAJNOK010010783">
    <property type="protein sequence ID" value="CAF1124662.1"/>
    <property type="molecule type" value="Genomic_DNA"/>
</dbReference>
<proteinExistence type="predicted"/>